<protein>
    <submittedName>
        <fullName evidence="1">Uncharacterized protein</fullName>
    </submittedName>
</protein>
<dbReference type="EMBL" id="BAAARV010000096">
    <property type="protein sequence ID" value="GAA2384791.1"/>
    <property type="molecule type" value="Genomic_DNA"/>
</dbReference>
<name>A0ABN3HNW8_9ACTN</name>
<accession>A0ABN3HNW8</accession>
<proteinExistence type="predicted"/>
<organism evidence="1 2">
    <name type="scientific">Dactylosporangium salmoneum</name>
    <dbReference type="NCBI Taxonomy" id="53361"/>
    <lineage>
        <taxon>Bacteria</taxon>
        <taxon>Bacillati</taxon>
        <taxon>Actinomycetota</taxon>
        <taxon>Actinomycetes</taxon>
        <taxon>Micromonosporales</taxon>
        <taxon>Micromonosporaceae</taxon>
        <taxon>Dactylosporangium</taxon>
    </lineage>
</organism>
<keyword evidence="2" id="KW-1185">Reference proteome</keyword>
<dbReference type="Proteomes" id="UP001501444">
    <property type="component" value="Unassembled WGS sequence"/>
</dbReference>
<evidence type="ECO:0000313" key="1">
    <source>
        <dbReference type="EMBL" id="GAA2384791.1"/>
    </source>
</evidence>
<evidence type="ECO:0000313" key="2">
    <source>
        <dbReference type="Proteomes" id="UP001501444"/>
    </source>
</evidence>
<comment type="caution">
    <text evidence="1">The sequence shown here is derived from an EMBL/GenBank/DDBJ whole genome shotgun (WGS) entry which is preliminary data.</text>
</comment>
<sequence>MVKTFWLDRDRERYHELALASRPAFADSLGDIAPVAFAAAAWTLATPPALDPGYVRWHRRVLTAECARNPFDGGLTAAVELVSALPAELTASRAWWRDRGWRGWPELFGQFVRPTDRDLSRNPHLRATLLVEAPLPLDDLPAAPDLDATDDDIAASAERAVTVLVRDLTDLVGPLLQQLDTSRAAT</sequence>
<reference evidence="1 2" key="1">
    <citation type="journal article" date="2019" name="Int. J. Syst. Evol. Microbiol.">
        <title>The Global Catalogue of Microorganisms (GCM) 10K type strain sequencing project: providing services to taxonomists for standard genome sequencing and annotation.</title>
        <authorList>
            <consortium name="The Broad Institute Genomics Platform"/>
            <consortium name="The Broad Institute Genome Sequencing Center for Infectious Disease"/>
            <person name="Wu L."/>
            <person name="Ma J."/>
        </authorList>
    </citation>
    <scope>NUCLEOTIDE SEQUENCE [LARGE SCALE GENOMIC DNA]</scope>
    <source>
        <strain evidence="1 2">JCM 3272</strain>
    </source>
</reference>
<gene>
    <name evidence="1" type="ORF">GCM10010170_094300</name>
</gene>